<accession>A0A6C0KCN6</accession>
<evidence type="ECO:0000313" key="1">
    <source>
        <dbReference type="EMBL" id="QHU15153.1"/>
    </source>
</evidence>
<protein>
    <submittedName>
        <fullName evidence="1">Uncharacterized protein</fullName>
    </submittedName>
</protein>
<dbReference type="EMBL" id="MN740850">
    <property type="protein sequence ID" value="QHU15153.1"/>
    <property type="molecule type" value="Genomic_DNA"/>
</dbReference>
<dbReference type="AlphaFoldDB" id="A0A6C0KCN6"/>
<name>A0A6C0KCN6_9ZZZZ</name>
<organism evidence="1">
    <name type="scientific">viral metagenome</name>
    <dbReference type="NCBI Taxonomy" id="1070528"/>
    <lineage>
        <taxon>unclassified sequences</taxon>
        <taxon>metagenomes</taxon>
        <taxon>organismal metagenomes</taxon>
    </lineage>
</organism>
<sequence length="79" mass="9385">MEPAKEVKDLVEHKNSIYRDIYALERRIKSLKVEISDTNKKIFSTCKHNWVRDWDASFDSHCKKICSFCKLYANPNYNA</sequence>
<proteinExistence type="predicted"/>
<reference evidence="1" key="1">
    <citation type="journal article" date="2020" name="Nature">
        <title>Giant virus diversity and host interactions through global metagenomics.</title>
        <authorList>
            <person name="Schulz F."/>
            <person name="Roux S."/>
            <person name="Paez-Espino D."/>
            <person name="Jungbluth S."/>
            <person name="Walsh D.A."/>
            <person name="Denef V.J."/>
            <person name="McMahon K.D."/>
            <person name="Konstantinidis K.T."/>
            <person name="Eloe-Fadrosh E.A."/>
            <person name="Kyrpides N.C."/>
            <person name="Woyke T."/>
        </authorList>
    </citation>
    <scope>NUCLEOTIDE SEQUENCE</scope>
    <source>
        <strain evidence="1">GVMAG-S-1102244-55</strain>
    </source>
</reference>